<dbReference type="PROSITE" id="PS51421">
    <property type="entry name" value="RAS"/>
    <property type="match status" value="1"/>
</dbReference>
<dbReference type="PROSITE" id="PS51419">
    <property type="entry name" value="RAB"/>
    <property type="match status" value="1"/>
</dbReference>
<dbReference type="GO" id="GO:0005525">
    <property type="term" value="F:GTP binding"/>
    <property type="evidence" value="ECO:0007669"/>
    <property type="project" value="UniProtKB-KW"/>
</dbReference>
<dbReference type="AlphaFoldDB" id="A0AA36BHC7"/>
<comment type="subcellular location">
    <subcellularLocation>
        <location evidence="1">Cell membrane</location>
    </subcellularLocation>
</comment>
<dbReference type="PANTHER" id="PTHR24070">
    <property type="entry name" value="RAS, DI-RAS, AND RHEB FAMILY MEMBERS OF SMALL GTPASE SUPERFAMILY"/>
    <property type="match status" value="1"/>
</dbReference>
<evidence type="ECO:0000256" key="7">
    <source>
        <dbReference type="ARBA" id="ARBA00023136"/>
    </source>
</evidence>
<dbReference type="InterPro" id="IPR005225">
    <property type="entry name" value="Small_GTP-bd"/>
</dbReference>
<reference evidence="8" key="1">
    <citation type="submission" date="2023-08" db="EMBL/GenBank/DDBJ databases">
        <authorList>
            <person name="Alioto T."/>
            <person name="Alioto T."/>
            <person name="Gomez Garrido J."/>
        </authorList>
    </citation>
    <scope>NUCLEOTIDE SEQUENCE</scope>
</reference>
<keyword evidence="6" id="KW-0342">GTP-binding</keyword>
<dbReference type="GO" id="GO:0005886">
    <property type="term" value="C:plasma membrane"/>
    <property type="evidence" value="ECO:0007669"/>
    <property type="project" value="UniProtKB-SubCell"/>
</dbReference>
<protein>
    <recommendedName>
        <fullName evidence="2">small monomeric GTPase</fullName>
        <ecNumber evidence="2">3.6.5.2</ecNumber>
    </recommendedName>
</protein>
<dbReference type="Pfam" id="PF00071">
    <property type="entry name" value="Ras"/>
    <property type="match status" value="1"/>
</dbReference>
<dbReference type="SUPFAM" id="SSF52540">
    <property type="entry name" value="P-loop containing nucleoside triphosphate hydrolases"/>
    <property type="match status" value="1"/>
</dbReference>
<sequence>MSNQGASNSAIKGIRVYKVVILGDGGVGKSALVIQFVCHRFLEYHDPTIEDAYQQQARIDGEPAQLDILDTAGQPEFTAMREQYMRKGEGFIICYSITDRRSFEEAITYKKLIDRVRNREDIPIVMVGNKCDLEEMRKVSSDEGSALAVQFGCPFYETSAILRQCVDDVFHSLVREIRHKEREALAAMEKQNRKRNRIRRLRAFFKSLNIFKRVVMGVIDTGGDQLLAKTFK</sequence>
<dbReference type="InterPro" id="IPR020849">
    <property type="entry name" value="Small_GTPase_Ras-type"/>
</dbReference>
<organism evidence="8 9">
    <name type="scientific">Octopus vulgaris</name>
    <name type="common">Common octopus</name>
    <dbReference type="NCBI Taxonomy" id="6645"/>
    <lineage>
        <taxon>Eukaryota</taxon>
        <taxon>Metazoa</taxon>
        <taxon>Spiralia</taxon>
        <taxon>Lophotrochozoa</taxon>
        <taxon>Mollusca</taxon>
        <taxon>Cephalopoda</taxon>
        <taxon>Coleoidea</taxon>
        <taxon>Octopodiformes</taxon>
        <taxon>Octopoda</taxon>
        <taxon>Incirrata</taxon>
        <taxon>Octopodidae</taxon>
        <taxon>Octopus</taxon>
    </lineage>
</organism>
<evidence type="ECO:0000256" key="3">
    <source>
        <dbReference type="ARBA" id="ARBA00022475"/>
    </source>
</evidence>
<keyword evidence="5" id="KW-0378">Hydrolase</keyword>
<dbReference type="PRINTS" id="PR00449">
    <property type="entry name" value="RASTRNSFRMNG"/>
</dbReference>
<dbReference type="GO" id="GO:0003925">
    <property type="term" value="F:G protein activity"/>
    <property type="evidence" value="ECO:0007669"/>
    <property type="project" value="UniProtKB-EC"/>
</dbReference>
<dbReference type="EC" id="3.6.5.2" evidence="2"/>
<dbReference type="NCBIfam" id="TIGR00231">
    <property type="entry name" value="small_GTP"/>
    <property type="match status" value="1"/>
</dbReference>
<evidence type="ECO:0000256" key="5">
    <source>
        <dbReference type="ARBA" id="ARBA00022801"/>
    </source>
</evidence>
<dbReference type="InterPro" id="IPR001806">
    <property type="entry name" value="Small_GTPase"/>
</dbReference>
<dbReference type="PROSITE" id="PS51420">
    <property type="entry name" value="RHO"/>
    <property type="match status" value="1"/>
</dbReference>
<proteinExistence type="predicted"/>
<gene>
    <name evidence="8" type="ORF">OCTVUL_1B020091</name>
</gene>
<accession>A0AA36BHC7</accession>
<evidence type="ECO:0000313" key="9">
    <source>
        <dbReference type="Proteomes" id="UP001162480"/>
    </source>
</evidence>
<dbReference type="EMBL" id="OX597828">
    <property type="protein sequence ID" value="CAI9734109.1"/>
    <property type="molecule type" value="Genomic_DNA"/>
</dbReference>
<keyword evidence="9" id="KW-1185">Reference proteome</keyword>
<evidence type="ECO:0000313" key="8">
    <source>
        <dbReference type="EMBL" id="CAI9734109.1"/>
    </source>
</evidence>
<dbReference type="FunFam" id="3.40.50.300:FF:000343">
    <property type="entry name" value="Ras family gtpase"/>
    <property type="match status" value="1"/>
</dbReference>
<evidence type="ECO:0000256" key="4">
    <source>
        <dbReference type="ARBA" id="ARBA00022741"/>
    </source>
</evidence>
<dbReference type="InterPro" id="IPR027417">
    <property type="entry name" value="P-loop_NTPase"/>
</dbReference>
<dbReference type="Gene3D" id="3.40.50.300">
    <property type="entry name" value="P-loop containing nucleotide triphosphate hydrolases"/>
    <property type="match status" value="1"/>
</dbReference>
<evidence type="ECO:0000256" key="1">
    <source>
        <dbReference type="ARBA" id="ARBA00004236"/>
    </source>
</evidence>
<dbReference type="SMART" id="SM00174">
    <property type="entry name" value="RHO"/>
    <property type="match status" value="1"/>
</dbReference>
<dbReference type="SMART" id="SM00175">
    <property type="entry name" value="RAB"/>
    <property type="match status" value="1"/>
</dbReference>
<keyword evidence="4" id="KW-0547">Nucleotide-binding</keyword>
<dbReference type="SMART" id="SM00173">
    <property type="entry name" value="RAS"/>
    <property type="match status" value="1"/>
</dbReference>
<evidence type="ECO:0000256" key="6">
    <source>
        <dbReference type="ARBA" id="ARBA00023134"/>
    </source>
</evidence>
<evidence type="ECO:0000256" key="2">
    <source>
        <dbReference type="ARBA" id="ARBA00011984"/>
    </source>
</evidence>
<name>A0AA36BHC7_OCTVU</name>
<keyword evidence="7" id="KW-0472">Membrane</keyword>
<dbReference type="SMART" id="SM00176">
    <property type="entry name" value="RAN"/>
    <property type="match status" value="1"/>
</dbReference>
<dbReference type="GO" id="GO:0007165">
    <property type="term" value="P:signal transduction"/>
    <property type="evidence" value="ECO:0007669"/>
    <property type="project" value="InterPro"/>
</dbReference>
<dbReference type="Proteomes" id="UP001162480">
    <property type="component" value="Chromosome 15"/>
</dbReference>
<keyword evidence="3" id="KW-1003">Cell membrane</keyword>